<evidence type="ECO:0000256" key="9">
    <source>
        <dbReference type="RuleBase" id="RU003612"/>
    </source>
</evidence>
<dbReference type="EMBL" id="CP026604">
    <property type="protein sequence ID" value="AWB67648.1"/>
    <property type="molecule type" value="Genomic_DNA"/>
</dbReference>
<organism evidence="12 13">
    <name type="scientific">Saccharobesus litoralis</name>
    <dbReference type="NCBI Taxonomy" id="2172099"/>
    <lineage>
        <taxon>Bacteria</taxon>
        <taxon>Pseudomonadati</taxon>
        <taxon>Pseudomonadota</taxon>
        <taxon>Gammaproteobacteria</taxon>
        <taxon>Alteromonadales</taxon>
        <taxon>Alteromonadaceae</taxon>
        <taxon>Saccharobesus</taxon>
    </lineage>
</organism>
<dbReference type="KEGG" id="cate:C2869_14915"/>
<dbReference type="Proteomes" id="UP000244441">
    <property type="component" value="Chromosome"/>
</dbReference>
<evidence type="ECO:0000256" key="4">
    <source>
        <dbReference type="ARBA" id="ARBA00022692"/>
    </source>
</evidence>
<evidence type="ECO:0000256" key="6">
    <source>
        <dbReference type="ARBA" id="ARBA00023136"/>
    </source>
</evidence>
<evidence type="ECO:0000256" key="2">
    <source>
        <dbReference type="ARBA" id="ARBA00022519"/>
    </source>
</evidence>
<evidence type="ECO:0000256" key="10">
    <source>
        <dbReference type="SAM" id="MobiDB-lite"/>
    </source>
</evidence>
<keyword evidence="5 8" id="KW-1133">Transmembrane helix</keyword>
<dbReference type="InterPro" id="IPR007449">
    <property type="entry name" value="ZipA_FtsZ-bd_C"/>
</dbReference>
<evidence type="ECO:0000256" key="5">
    <source>
        <dbReference type="ARBA" id="ARBA00022989"/>
    </source>
</evidence>
<evidence type="ECO:0000259" key="11">
    <source>
        <dbReference type="SMART" id="SM00771"/>
    </source>
</evidence>
<gene>
    <name evidence="8 12" type="primary">zipA</name>
    <name evidence="12" type="ORF">C2869_14915</name>
</gene>
<dbReference type="Gene3D" id="3.30.1400.10">
    <property type="entry name" value="ZipA, C-terminal FtsZ-binding domain"/>
    <property type="match status" value="1"/>
</dbReference>
<keyword evidence="13" id="KW-1185">Reference proteome</keyword>
<feature type="transmembrane region" description="Helical" evidence="8">
    <location>
        <begin position="6"/>
        <end position="25"/>
    </location>
</feature>
<evidence type="ECO:0000256" key="7">
    <source>
        <dbReference type="ARBA" id="ARBA00023306"/>
    </source>
</evidence>
<dbReference type="AlphaFoldDB" id="A0A2S0VTV4"/>
<comment type="subcellular location">
    <subcellularLocation>
        <location evidence="8">Cell inner membrane</location>
        <topology evidence="8">Single-pass type I membrane protein</topology>
    </subcellularLocation>
    <text evidence="8">Localizes to the Z ring in an FtsZ-dependent manner.</text>
</comment>
<keyword evidence="2 8" id="KW-0997">Cell inner membrane</keyword>
<feature type="region of interest" description="Disordered" evidence="10">
    <location>
        <begin position="126"/>
        <end position="156"/>
    </location>
</feature>
<keyword evidence="3 8" id="KW-0132">Cell division</keyword>
<dbReference type="GO" id="GO:0043093">
    <property type="term" value="P:FtsZ-dependent cytokinesis"/>
    <property type="evidence" value="ECO:0007669"/>
    <property type="project" value="UniProtKB-UniRule"/>
</dbReference>
<dbReference type="InterPro" id="IPR036765">
    <property type="entry name" value="ZipA_FtsZ-bd_C_sf"/>
</dbReference>
<dbReference type="RefSeq" id="WP_108603703.1">
    <property type="nucleotide sequence ID" value="NZ_CP026604.1"/>
</dbReference>
<dbReference type="GO" id="GO:0000917">
    <property type="term" value="P:division septum assembly"/>
    <property type="evidence" value="ECO:0007669"/>
    <property type="project" value="TreeGrafter"/>
</dbReference>
<dbReference type="SMART" id="SM00771">
    <property type="entry name" value="ZipA_C"/>
    <property type="match status" value="1"/>
</dbReference>
<protein>
    <recommendedName>
        <fullName evidence="8 9">Cell division protein ZipA</fullName>
    </recommendedName>
</protein>
<dbReference type="NCBIfam" id="TIGR02205">
    <property type="entry name" value="septum_zipA"/>
    <property type="match status" value="1"/>
</dbReference>
<dbReference type="GO" id="GO:0032153">
    <property type="term" value="C:cell division site"/>
    <property type="evidence" value="ECO:0007669"/>
    <property type="project" value="UniProtKB-UniRule"/>
</dbReference>
<evidence type="ECO:0000256" key="1">
    <source>
        <dbReference type="ARBA" id="ARBA00022475"/>
    </source>
</evidence>
<feature type="domain" description="ZipA C-terminal FtsZ-binding" evidence="11">
    <location>
        <begin position="158"/>
        <end position="288"/>
    </location>
</feature>
<dbReference type="HAMAP" id="MF_00509">
    <property type="entry name" value="ZipA"/>
    <property type="match status" value="1"/>
</dbReference>
<comment type="similarity">
    <text evidence="8 9">Belongs to the ZipA family.</text>
</comment>
<evidence type="ECO:0000256" key="3">
    <source>
        <dbReference type="ARBA" id="ARBA00022618"/>
    </source>
</evidence>
<name>A0A2S0VTV4_9ALTE</name>
<dbReference type="Pfam" id="PF04354">
    <property type="entry name" value="ZipA_C"/>
    <property type="match status" value="1"/>
</dbReference>
<dbReference type="SUPFAM" id="SSF64383">
    <property type="entry name" value="Cell-division protein ZipA, C-terminal domain"/>
    <property type="match status" value="1"/>
</dbReference>
<accession>A0A2S0VTV4</accession>
<keyword evidence="4 8" id="KW-0812">Transmembrane</keyword>
<comment type="function">
    <text evidence="8 9">Essential cell division protein that stabilizes the FtsZ protofilaments by cross-linking them and that serves as a cytoplasmic membrane anchor for the Z ring. Also required for the recruitment to the septal ring of downstream cell division proteins.</text>
</comment>
<reference evidence="12 13" key="1">
    <citation type="submission" date="2018-01" db="EMBL/GenBank/DDBJ databases">
        <title>Genome sequence of a Cantenovulum-like bacteria.</title>
        <authorList>
            <person name="Tan W.R."/>
            <person name="Lau N.-S."/>
            <person name="Go F."/>
            <person name="Amirul A.-A.A."/>
        </authorList>
    </citation>
    <scope>NUCLEOTIDE SEQUENCE [LARGE SCALE GENOMIC DNA]</scope>
    <source>
        <strain evidence="12 13">CCB-QB4</strain>
    </source>
</reference>
<keyword evidence="7 8" id="KW-0131">Cell cycle</keyword>
<evidence type="ECO:0000313" key="13">
    <source>
        <dbReference type="Proteomes" id="UP000244441"/>
    </source>
</evidence>
<dbReference type="PANTHER" id="PTHR38685">
    <property type="entry name" value="CELL DIVISION PROTEIN ZIPA"/>
    <property type="match status" value="1"/>
</dbReference>
<dbReference type="PANTHER" id="PTHR38685:SF1">
    <property type="entry name" value="CELL DIVISION PROTEIN ZIPA"/>
    <property type="match status" value="1"/>
</dbReference>
<keyword evidence="6 8" id="KW-0472">Membrane</keyword>
<dbReference type="InterPro" id="IPR011919">
    <property type="entry name" value="Cell_div_ZipA"/>
</dbReference>
<comment type="subunit">
    <text evidence="8">Interacts with FtsZ via their C-terminal domains.</text>
</comment>
<dbReference type="GO" id="GO:0005886">
    <property type="term" value="C:plasma membrane"/>
    <property type="evidence" value="ECO:0007669"/>
    <property type="project" value="UniProtKB-SubCell"/>
</dbReference>
<keyword evidence="1 8" id="KW-1003">Cell membrane</keyword>
<evidence type="ECO:0000256" key="8">
    <source>
        <dbReference type="HAMAP-Rule" id="MF_00509"/>
    </source>
</evidence>
<evidence type="ECO:0000313" key="12">
    <source>
        <dbReference type="EMBL" id="AWB67648.1"/>
    </source>
</evidence>
<proteinExistence type="inferred from homology"/>
<sequence>MDDLRIVLMVLGVLAVVALIVHGMWTVRKNNQDEIADAPRSAKLNMSSSETIEDNSSAAEDVKVKPANETIVKEKVVKEKSSLFSRKAKIEPEPTKQRVEPNFDEGQLEMELPAETRSIDDAALSSVDIEPEPQTVEDSTKVTNATNASAEPEATSEPDQVLILNVVVPEGQVISGAALLPFLLTLGFKFGEMAIFHRHEESSGDGDVLFSLANMFNPGTFDIDNMETFSSQGISLFMTLPVKGEATQVFNMMHNAAKKLAAEFNGQVLDGQRSVLTRQTVQHYVERIREYERRQLLKA</sequence>
<dbReference type="OrthoDB" id="7054914at2"/>